<protein>
    <submittedName>
        <fullName evidence="1">Uncharacterized protein</fullName>
    </submittedName>
</protein>
<proteinExistence type="predicted"/>
<dbReference type="Proteomes" id="UP000660729">
    <property type="component" value="Unassembled WGS sequence"/>
</dbReference>
<dbReference type="EMBL" id="JABCIY010000254">
    <property type="protein sequence ID" value="KAF7186448.1"/>
    <property type="molecule type" value="Genomic_DNA"/>
</dbReference>
<comment type="caution">
    <text evidence="1">The sequence shown here is derived from an EMBL/GenBank/DDBJ whole genome shotgun (WGS) entry which is preliminary data.</text>
</comment>
<name>A0A8H6VBS6_9PEZI</name>
<accession>A0A8H6VBS6</accession>
<keyword evidence="2" id="KW-1185">Reference proteome</keyword>
<gene>
    <name evidence="1" type="ORF">HII31_12244</name>
</gene>
<dbReference type="AlphaFoldDB" id="A0A8H6VBS6"/>
<reference evidence="1" key="1">
    <citation type="submission" date="2020-04" db="EMBL/GenBank/DDBJ databases">
        <title>Draft genome resource of the tomato pathogen Pseudocercospora fuligena.</title>
        <authorList>
            <person name="Zaccaron A."/>
        </authorList>
    </citation>
    <scope>NUCLEOTIDE SEQUENCE</scope>
    <source>
        <strain evidence="1">PF001</strain>
    </source>
</reference>
<evidence type="ECO:0000313" key="2">
    <source>
        <dbReference type="Proteomes" id="UP000660729"/>
    </source>
</evidence>
<organism evidence="1 2">
    <name type="scientific">Pseudocercospora fuligena</name>
    <dbReference type="NCBI Taxonomy" id="685502"/>
    <lineage>
        <taxon>Eukaryota</taxon>
        <taxon>Fungi</taxon>
        <taxon>Dikarya</taxon>
        <taxon>Ascomycota</taxon>
        <taxon>Pezizomycotina</taxon>
        <taxon>Dothideomycetes</taxon>
        <taxon>Dothideomycetidae</taxon>
        <taxon>Mycosphaerellales</taxon>
        <taxon>Mycosphaerellaceae</taxon>
        <taxon>Pseudocercospora</taxon>
    </lineage>
</organism>
<evidence type="ECO:0000313" key="1">
    <source>
        <dbReference type="EMBL" id="KAF7186448.1"/>
    </source>
</evidence>
<sequence length="94" mass="10472">MIVACIGNAGAHDHWAAGGNVMISLSGSIARRLCINLLQTPKRHELHERKEGWMTPALSQILKHFSRLRRPTRHAPSSCHVLDKTLLKVSAYPI</sequence>